<feature type="transmembrane region" description="Helical" evidence="1">
    <location>
        <begin position="98"/>
        <end position="117"/>
    </location>
</feature>
<organism evidence="2 3">
    <name type="scientific">Catonella massiliensis</name>
    <dbReference type="NCBI Taxonomy" id="2799636"/>
    <lineage>
        <taxon>Bacteria</taxon>
        <taxon>Bacillati</taxon>
        <taxon>Bacillota</taxon>
        <taxon>Clostridia</taxon>
        <taxon>Lachnospirales</taxon>
        <taxon>Lachnospiraceae</taxon>
        <taxon>Catonella</taxon>
    </lineage>
</organism>
<evidence type="ECO:0000256" key="1">
    <source>
        <dbReference type="SAM" id="Phobius"/>
    </source>
</evidence>
<gene>
    <name evidence="2" type="ORF">JJN12_11095</name>
</gene>
<protein>
    <recommendedName>
        <fullName evidence="4">Glycosyl-4,4'-diaponeurosporenoate acyltransferase</fullName>
    </recommendedName>
</protein>
<accession>A0ABS1J2E7</accession>
<feature type="transmembrane region" description="Helical" evidence="1">
    <location>
        <begin position="129"/>
        <end position="148"/>
    </location>
</feature>
<keyword evidence="3" id="KW-1185">Reference proteome</keyword>
<evidence type="ECO:0008006" key="4">
    <source>
        <dbReference type="Google" id="ProtNLM"/>
    </source>
</evidence>
<keyword evidence="1" id="KW-1133">Transmembrane helix</keyword>
<sequence length="159" mass="18743">MKKINYKVADAVFLIIVFVGLKVFDKYIFETPKYNKDSIFMAISVSLVFLGIYINRYFFRPSHKEITQLKRRGWKITGYYSSLSLSNEDIYNKSYDLWIKYSCILLLIELFGLLVLYVLNGCFLTSSMFFAHIAMACISQFAAWIITLRREKKYSKIKQ</sequence>
<proteinExistence type="predicted"/>
<name>A0ABS1J2E7_9FIRM</name>
<keyword evidence="1" id="KW-0472">Membrane</keyword>
<reference evidence="2 3" key="1">
    <citation type="submission" date="2021-01" db="EMBL/GenBank/DDBJ databases">
        <title>Isolation and description of Catonella massiliensis sp. nov., a novel Catonella species, isolated from a stable periodontitis subject.</title>
        <authorList>
            <person name="Antezack A."/>
            <person name="Boxberger M."/>
            <person name="La Scola B."/>
            <person name="Monnet-Corti V."/>
        </authorList>
    </citation>
    <scope>NUCLEOTIDE SEQUENCE [LARGE SCALE GENOMIC DNA]</scope>
    <source>
        <strain evidence="2 3">Marseille-Q4567</strain>
    </source>
</reference>
<evidence type="ECO:0000313" key="2">
    <source>
        <dbReference type="EMBL" id="MBK5898318.1"/>
    </source>
</evidence>
<dbReference type="EMBL" id="JAEPRJ010000001">
    <property type="protein sequence ID" value="MBK5898318.1"/>
    <property type="molecule type" value="Genomic_DNA"/>
</dbReference>
<comment type="caution">
    <text evidence="2">The sequence shown here is derived from an EMBL/GenBank/DDBJ whole genome shotgun (WGS) entry which is preliminary data.</text>
</comment>
<dbReference type="RefSeq" id="WP_208429748.1">
    <property type="nucleotide sequence ID" value="NZ_JAEPRJ010000001.1"/>
</dbReference>
<feature type="transmembrane region" description="Helical" evidence="1">
    <location>
        <begin position="39"/>
        <end position="59"/>
    </location>
</feature>
<dbReference type="Proteomes" id="UP000604730">
    <property type="component" value="Unassembled WGS sequence"/>
</dbReference>
<keyword evidence="1" id="KW-0812">Transmembrane</keyword>
<evidence type="ECO:0000313" key="3">
    <source>
        <dbReference type="Proteomes" id="UP000604730"/>
    </source>
</evidence>
<feature type="transmembrane region" description="Helical" evidence="1">
    <location>
        <begin position="7"/>
        <end position="24"/>
    </location>
</feature>